<organism evidence="1 2">
    <name type="scientific">Phytophthora fragariae</name>
    <dbReference type="NCBI Taxonomy" id="53985"/>
    <lineage>
        <taxon>Eukaryota</taxon>
        <taxon>Sar</taxon>
        <taxon>Stramenopiles</taxon>
        <taxon>Oomycota</taxon>
        <taxon>Peronosporomycetes</taxon>
        <taxon>Peronosporales</taxon>
        <taxon>Peronosporaceae</taxon>
        <taxon>Phytophthora</taxon>
    </lineage>
</organism>
<comment type="caution">
    <text evidence="1">The sequence shown here is derived from an EMBL/GenBank/DDBJ whole genome shotgun (WGS) entry which is preliminary data.</text>
</comment>
<dbReference type="AlphaFoldDB" id="A0A6G0JF65"/>
<proteinExistence type="predicted"/>
<feature type="non-terminal residue" evidence="1">
    <location>
        <position position="37"/>
    </location>
</feature>
<sequence>MMKKSVVKNRAPAPIQITAEQILLEANQRKEELAQPP</sequence>
<reference evidence="1 2" key="1">
    <citation type="submission" date="2018-09" db="EMBL/GenBank/DDBJ databases">
        <title>Genomic investigation of the strawberry pathogen Phytophthora fragariae indicates pathogenicity is determined by transcriptional variation in three key races.</title>
        <authorList>
            <person name="Adams T.M."/>
            <person name="Armitage A.D."/>
            <person name="Sobczyk M.K."/>
            <person name="Bates H.J."/>
            <person name="Dunwell J.M."/>
            <person name="Nellist C.F."/>
            <person name="Harrison R.J."/>
        </authorList>
    </citation>
    <scope>NUCLEOTIDE SEQUENCE [LARGE SCALE GENOMIC DNA]</scope>
    <source>
        <strain evidence="1 2">ONT-3</strain>
    </source>
</reference>
<gene>
    <name evidence="1" type="ORF">PF010_g32510</name>
</gene>
<dbReference type="EMBL" id="QXFX01009609">
    <property type="protein sequence ID" value="KAE9054491.1"/>
    <property type="molecule type" value="Genomic_DNA"/>
</dbReference>
<evidence type="ECO:0000313" key="1">
    <source>
        <dbReference type="EMBL" id="KAE9054491.1"/>
    </source>
</evidence>
<evidence type="ECO:0000313" key="2">
    <source>
        <dbReference type="Proteomes" id="UP000488956"/>
    </source>
</evidence>
<protein>
    <submittedName>
        <fullName evidence="1">Uncharacterized protein</fullName>
    </submittedName>
</protein>
<accession>A0A6G0JF65</accession>
<dbReference type="Proteomes" id="UP000488956">
    <property type="component" value="Unassembled WGS sequence"/>
</dbReference>
<name>A0A6G0JF65_9STRA</name>